<dbReference type="OrthoDB" id="9776313at2"/>
<dbReference type="Pfam" id="PF13460">
    <property type="entry name" value="NAD_binding_10"/>
    <property type="match status" value="1"/>
</dbReference>
<gene>
    <name evidence="2" type="ORF">E5222_13625</name>
</gene>
<dbReference type="AlphaFoldDB" id="A0A4T3EW60"/>
<dbReference type="InterPro" id="IPR016040">
    <property type="entry name" value="NAD(P)-bd_dom"/>
</dbReference>
<dbReference type="InterPro" id="IPR051207">
    <property type="entry name" value="ComplexI_NDUFA9_subunit"/>
</dbReference>
<dbReference type="GO" id="GO:0044877">
    <property type="term" value="F:protein-containing complex binding"/>
    <property type="evidence" value="ECO:0007669"/>
    <property type="project" value="TreeGrafter"/>
</dbReference>
<comment type="caution">
    <text evidence="2">The sequence shown here is derived from an EMBL/GenBank/DDBJ whole genome shotgun (WGS) entry which is preliminary data.</text>
</comment>
<dbReference type="Gene3D" id="3.40.50.720">
    <property type="entry name" value="NAD(P)-binding Rossmann-like Domain"/>
    <property type="match status" value="1"/>
</dbReference>
<proteinExistence type="predicted"/>
<keyword evidence="3" id="KW-1185">Reference proteome</keyword>
<accession>A0A4T3EW60</accession>
<reference evidence="2 3" key="1">
    <citation type="submission" date="2019-04" db="EMBL/GenBank/DDBJ databases">
        <title>Altererythrobacter aquimixticola sp. nov., isolated from sediment of junction between the ocean and a freshwater spring.</title>
        <authorList>
            <person name="Yoon J.-H."/>
        </authorList>
    </citation>
    <scope>NUCLEOTIDE SEQUENCE [LARGE SCALE GENOMIC DNA]</scope>
    <source>
        <strain evidence="2 3">SSKS-13</strain>
    </source>
</reference>
<protein>
    <submittedName>
        <fullName evidence="2">Complex I NDUFA9 subunit family protein</fullName>
    </submittedName>
</protein>
<dbReference type="RefSeq" id="WP_136694358.1">
    <property type="nucleotide sequence ID" value="NZ_SSHH01000004.1"/>
</dbReference>
<name>A0A4T3EW60_9SPHN</name>
<feature type="domain" description="NAD(P)-binding" evidence="1">
    <location>
        <begin position="14"/>
        <end position="129"/>
    </location>
</feature>
<dbReference type="InterPro" id="IPR036291">
    <property type="entry name" value="NAD(P)-bd_dom_sf"/>
</dbReference>
<evidence type="ECO:0000313" key="3">
    <source>
        <dbReference type="Proteomes" id="UP000309389"/>
    </source>
</evidence>
<dbReference type="CDD" id="cd05271">
    <property type="entry name" value="NDUFA9_like_SDR_a"/>
    <property type="match status" value="1"/>
</dbReference>
<dbReference type="SUPFAM" id="SSF51735">
    <property type="entry name" value="NAD(P)-binding Rossmann-fold domains"/>
    <property type="match status" value="1"/>
</dbReference>
<evidence type="ECO:0000259" key="1">
    <source>
        <dbReference type="Pfam" id="PF13460"/>
    </source>
</evidence>
<dbReference type="PANTHER" id="PTHR12126:SF11">
    <property type="entry name" value="NADH DEHYDROGENASE [UBIQUINONE] 1 ALPHA SUBCOMPLEX SUBUNIT 9, MITOCHONDRIAL"/>
    <property type="match status" value="1"/>
</dbReference>
<evidence type="ECO:0000313" key="2">
    <source>
        <dbReference type="EMBL" id="TIX48785.1"/>
    </source>
</evidence>
<organism evidence="2 3">
    <name type="scientific">Alteraurantiacibacter aquimixticola</name>
    <dbReference type="NCBI Taxonomy" id="2489173"/>
    <lineage>
        <taxon>Bacteria</taxon>
        <taxon>Pseudomonadati</taxon>
        <taxon>Pseudomonadota</taxon>
        <taxon>Alphaproteobacteria</taxon>
        <taxon>Sphingomonadales</taxon>
        <taxon>Erythrobacteraceae</taxon>
        <taxon>Alteraurantiacibacter</taxon>
    </lineage>
</organism>
<sequence length="311" mass="32966">MSNSLENKLVVLIGGNGFLGTHVAQDLLDRGARLRIVARNPESARKLKPLANLGQLQLARCNVKNADSIRACVKDADAVVYLVGTFGSDQKELHAEGARIAAEAAKAEGAEAFVYVSSLAADAEAEGTYASTKGIGEAMVLEAFPKATIMRPSVIFGQDDAFINMFAGLVASLPALPVFGPDAKLQPVWVDDVAEAVGVALADPATHGGKTYELAGPDVITMEQLHEDIAAAQGRKRGFIPVPDALSGIFAALPGTPMTSDQWRMLKTGSTASGTLPGIEKLGVTPKPLSLFLDKWMVRYRRHGRFTVEKA</sequence>
<dbReference type="Proteomes" id="UP000309389">
    <property type="component" value="Unassembled WGS sequence"/>
</dbReference>
<dbReference type="PANTHER" id="PTHR12126">
    <property type="entry name" value="NADH-UBIQUINONE OXIDOREDUCTASE 39 KDA SUBUNIT-RELATED"/>
    <property type="match status" value="1"/>
</dbReference>
<dbReference type="EMBL" id="SSHH01000004">
    <property type="protein sequence ID" value="TIX48785.1"/>
    <property type="molecule type" value="Genomic_DNA"/>
</dbReference>